<dbReference type="EMBL" id="WJQU01000001">
    <property type="protein sequence ID" value="KAJ6646483.1"/>
    <property type="molecule type" value="Genomic_DNA"/>
</dbReference>
<dbReference type="SUPFAM" id="SSF56112">
    <property type="entry name" value="Protein kinase-like (PK-like)"/>
    <property type="match status" value="1"/>
</dbReference>
<evidence type="ECO:0000256" key="7">
    <source>
        <dbReference type="ARBA" id="ARBA00022989"/>
    </source>
</evidence>
<evidence type="ECO:0000256" key="9">
    <source>
        <dbReference type="ARBA" id="ARBA00023136"/>
    </source>
</evidence>
<feature type="compositionally biased region" description="Polar residues" evidence="16">
    <location>
        <begin position="1055"/>
        <end position="1065"/>
    </location>
</feature>
<dbReference type="InterPro" id="IPR000719">
    <property type="entry name" value="Prot_kinase_dom"/>
</dbReference>
<dbReference type="FunFam" id="1.10.510.10:FF:000420">
    <property type="entry name" value="Guanylate cyclase"/>
    <property type="match status" value="1"/>
</dbReference>
<comment type="caution">
    <text evidence="21">The sequence shown here is derived from an EMBL/GenBank/DDBJ whole genome shotgun (WGS) entry which is preliminary data.</text>
</comment>
<dbReference type="Pfam" id="PF01094">
    <property type="entry name" value="ANF_receptor"/>
    <property type="match status" value="1"/>
</dbReference>
<evidence type="ECO:0000256" key="14">
    <source>
        <dbReference type="RuleBase" id="RU000405"/>
    </source>
</evidence>
<keyword evidence="6" id="KW-0547">Nucleotide-binding</keyword>
<keyword evidence="7 17" id="KW-1133">Transmembrane helix</keyword>
<feature type="transmembrane region" description="Helical" evidence="17">
    <location>
        <begin position="512"/>
        <end position="533"/>
    </location>
</feature>
<dbReference type="SMART" id="SM00044">
    <property type="entry name" value="CYCc"/>
    <property type="match status" value="1"/>
</dbReference>
<keyword evidence="22" id="KW-1185">Reference proteome</keyword>
<dbReference type="InterPro" id="IPR011009">
    <property type="entry name" value="Kinase-like_dom_sf"/>
</dbReference>
<dbReference type="GO" id="GO:0005525">
    <property type="term" value="F:GTP binding"/>
    <property type="evidence" value="ECO:0007669"/>
    <property type="project" value="UniProtKB-KW"/>
</dbReference>
<dbReference type="InterPro" id="IPR050401">
    <property type="entry name" value="Cyclic_nucleotide_synthase"/>
</dbReference>
<dbReference type="Pfam" id="PF07714">
    <property type="entry name" value="PK_Tyr_Ser-Thr"/>
    <property type="match status" value="1"/>
</dbReference>
<evidence type="ECO:0000256" key="3">
    <source>
        <dbReference type="ARBA" id="ARBA00012202"/>
    </source>
</evidence>
<dbReference type="CDD" id="cd06370">
    <property type="entry name" value="PBP1_SAP_GC-like"/>
    <property type="match status" value="1"/>
</dbReference>
<evidence type="ECO:0000256" key="18">
    <source>
        <dbReference type="SAM" id="SignalP"/>
    </source>
</evidence>
<dbReference type="OrthoDB" id="1890790at2759"/>
<dbReference type="PROSITE" id="PS00452">
    <property type="entry name" value="GUANYLATE_CYCLASE_1"/>
    <property type="match status" value="1"/>
</dbReference>
<dbReference type="PANTHER" id="PTHR11920:SF501">
    <property type="entry name" value="GUANYLATE CYCLASE 32E"/>
    <property type="match status" value="1"/>
</dbReference>
<dbReference type="InterPro" id="IPR001828">
    <property type="entry name" value="ANF_lig-bd_rcpt"/>
</dbReference>
<dbReference type="EC" id="4.6.1.2" evidence="3 15"/>
<evidence type="ECO:0000259" key="19">
    <source>
        <dbReference type="PROSITE" id="PS50011"/>
    </source>
</evidence>
<protein>
    <recommendedName>
        <fullName evidence="3 15">Guanylate cyclase</fullName>
        <ecNumber evidence="3 15">4.6.1.2</ecNumber>
    </recommendedName>
</protein>
<keyword evidence="13 15" id="KW-0141">cGMP biosynthesis</keyword>
<sequence>MKLTSIKWFCFIVWFNYQYSVCNGNTCQPCQQNSTVTPSKQFHSVNRTDNDIWIGFIASYWHSKVILGALPMAVDDVNNDPTLLPGKTLRYIAHDIGRDPTSSISIKKMTEMREKYNVTAIIGPDDHCKSEALIADAWNLPMISYKCTDTAVSNKTIYHSFARTLAPASKVSKSVVSLLNEFKWNKFVIVADSRAWGLDVAQAVKGLAEEQNFTVTALKEFSDYIPTHISIMEDIVDKTYKTTRIYVFIGEHIAMIDFIKCLQNRNLLRSGEYVVISVDDEIYNPRKHSSIIKNDYLEPYLSIKSKSQLDIDSFRSVLKLTMTYPMEKYYKYTTKTTRFTEFQHEKIIYRDDCEKIKKYAESTFKVPLHNRIFLSVPIYAAHLYDAVIIYSRAVTEVLKKGGDIRNGTLIMSEIFNRSFRSIQGFDDYIDNKGDAEGNYTLIVLQEVFDDMGEHASKQMKPVGYFSYSSQSSVIPEFKYNDPQVPINWINSKPPPAEPECGFHGDLCKNNTWRYVVFGFSVALIILIIGAFLFKHYRYEQKLACLLWKVDMKEVTLISTETSDSSTRARSLVHHENIITFIGASVDNGSVAILTSYCARGSLEDVLINNDIYLDQMFISSLVSDIIKGLIYLHDSEIVSHGNLRSSNCLVDSRWVCQLSGFGLHEFKSGQETESNRDELECKRGLYRSPELLRLTSPPARGTQKGDVYSFGIVLYEIIGRKGPWGTDNMTAEKIIDRVKYPSIVGGYFRPSLHELNTPEYMKQCLLLCWEEKPEERPDIRLIRVKLKQMQSGLKPNIFDNMLTIMEKYAYNLEGLVHERTNLLEEEKKKTEILLHKMLPKSVAESLKLGEKVEAENFDCVTIFFSDLVGFTELCVQSTPMEVVEMLNDLYTCCDSIILDYDVYKVETIGDAYMVVSGLPKRNGNLHVSEIASMALNILDKVSKLEIKHRPGELLKIRIGIHSGQCVAGVVGTTMPRYCLFGDTVNTASRMESSGEELKIHISEGSHYLLTLIGGFNCKERGLTFIKGKGEMKTYWLLSETEESIQTRRDSKNQEKQQNCLPQSSAPDLITSNINVDSTIEQRTKLENLNEHQSNIRQRARSSYISSMDENPPKKAWKESRELQLPCAICSQSRMLLATESTKLESFECSPLQSLKENEDIFNSADMQKSCSCMFNMHTFFNSHYGRRYCYEINKMPKSEPQITFKEGGLA</sequence>
<dbReference type="CDD" id="cd07302">
    <property type="entry name" value="CHD"/>
    <property type="match status" value="1"/>
</dbReference>
<dbReference type="Gene3D" id="1.10.510.10">
    <property type="entry name" value="Transferase(Phosphotransferase) domain 1"/>
    <property type="match status" value="1"/>
</dbReference>
<dbReference type="GO" id="GO:0004383">
    <property type="term" value="F:guanylate cyclase activity"/>
    <property type="evidence" value="ECO:0007669"/>
    <property type="project" value="UniProtKB-EC"/>
</dbReference>
<name>A0A9Q0NAE5_9DIPT</name>
<comment type="catalytic activity">
    <reaction evidence="1 15">
        <text>GTP = 3',5'-cyclic GMP + diphosphate</text>
        <dbReference type="Rhea" id="RHEA:13665"/>
        <dbReference type="ChEBI" id="CHEBI:33019"/>
        <dbReference type="ChEBI" id="CHEBI:37565"/>
        <dbReference type="ChEBI" id="CHEBI:57746"/>
        <dbReference type="EC" id="4.6.1.2"/>
    </reaction>
</comment>
<evidence type="ECO:0000256" key="16">
    <source>
        <dbReference type="SAM" id="MobiDB-lite"/>
    </source>
</evidence>
<keyword evidence="12 14" id="KW-0456">Lyase</keyword>
<dbReference type="Proteomes" id="UP001151699">
    <property type="component" value="Chromosome A"/>
</dbReference>
<evidence type="ECO:0000259" key="20">
    <source>
        <dbReference type="PROSITE" id="PS50125"/>
    </source>
</evidence>
<dbReference type="Pfam" id="PF00211">
    <property type="entry name" value="Guanylate_cyc"/>
    <property type="match status" value="1"/>
</dbReference>
<dbReference type="GO" id="GO:0035556">
    <property type="term" value="P:intracellular signal transduction"/>
    <property type="evidence" value="ECO:0007669"/>
    <property type="project" value="InterPro"/>
</dbReference>
<dbReference type="InterPro" id="IPR028082">
    <property type="entry name" value="Peripla_BP_I"/>
</dbReference>
<gene>
    <name evidence="21" type="primary">Gyc32E_1</name>
    <name evidence="21" type="ORF">Bhyg_01694</name>
</gene>
<dbReference type="SUPFAM" id="SSF53822">
    <property type="entry name" value="Periplasmic binding protein-like I"/>
    <property type="match status" value="1"/>
</dbReference>
<evidence type="ECO:0000256" key="15">
    <source>
        <dbReference type="RuleBase" id="RU003431"/>
    </source>
</evidence>
<evidence type="ECO:0000256" key="13">
    <source>
        <dbReference type="ARBA" id="ARBA00023293"/>
    </source>
</evidence>
<evidence type="ECO:0000313" key="22">
    <source>
        <dbReference type="Proteomes" id="UP001151699"/>
    </source>
</evidence>
<dbReference type="SUPFAM" id="SSF55073">
    <property type="entry name" value="Nucleotide cyclase"/>
    <property type="match status" value="1"/>
</dbReference>
<comment type="subcellular location">
    <subcellularLocation>
        <location evidence="2">Membrane</location>
        <topology evidence="2">Single-pass type I membrane protein</topology>
    </subcellularLocation>
</comment>
<evidence type="ECO:0000256" key="12">
    <source>
        <dbReference type="ARBA" id="ARBA00023239"/>
    </source>
</evidence>
<reference evidence="21" key="1">
    <citation type="submission" date="2022-07" db="EMBL/GenBank/DDBJ databases">
        <authorList>
            <person name="Trinca V."/>
            <person name="Uliana J.V.C."/>
            <person name="Torres T.T."/>
            <person name="Ward R.J."/>
            <person name="Monesi N."/>
        </authorList>
    </citation>
    <scope>NUCLEOTIDE SEQUENCE</scope>
    <source>
        <strain evidence="21">HSMRA1968</strain>
        <tissue evidence="21">Whole embryos</tissue>
    </source>
</reference>
<keyword evidence="5 18" id="KW-0732">Signal</keyword>
<dbReference type="PANTHER" id="PTHR11920">
    <property type="entry name" value="GUANYLYL CYCLASE"/>
    <property type="match status" value="1"/>
</dbReference>
<comment type="similarity">
    <text evidence="14">Belongs to the adenylyl cyclase class-4/guanylyl cyclase family.</text>
</comment>
<evidence type="ECO:0000256" key="4">
    <source>
        <dbReference type="ARBA" id="ARBA00022692"/>
    </source>
</evidence>
<dbReference type="PROSITE" id="PS50011">
    <property type="entry name" value="PROTEIN_KINASE_DOM"/>
    <property type="match status" value="1"/>
</dbReference>
<dbReference type="InterPro" id="IPR018297">
    <property type="entry name" value="A/G_cyclase_CS"/>
</dbReference>
<proteinExistence type="inferred from homology"/>
<feature type="compositionally biased region" description="Basic and acidic residues" evidence="16">
    <location>
        <begin position="1045"/>
        <end position="1054"/>
    </location>
</feature>
<dbReference type="GO" id="GO:0005886">
    <property type="term" value="C:plasma membrane"/>
    <property type="evidence" value="ECO:0007669"/>
    <property type="project" value="TreeGrafter"/>
</dbReference>
<dbReference type="PROSITE" id="PS50125">
    <property type="entry name" value="GUANYLATE_CYCLASE_2"/>
    <property type="match status" value="1"/>
</dbReference>
<evidence type="ECO:0000256" key="8">
    <source>
        <dbReference type="ARBA" id="ARBA00023134"/>
    </source>
</evidence>
<dbReference type="FunFam" id="3.30.70.1230:FF:000019">
    <property type="entry name" value="Guanylate cyclase"/>
    <property type="match status" value="1"/>
</dbReference>
<feature type="signal peptide" evidence="18">
    <location>
        <begin position="1"/>
        <end position="24"/>
    </location>
</feature>
<dbReference type="InterPro" id="IPR001054">
    <property type="entry name" value="A/G_cyclase"/>
</dbReference>
<evidence type="ECO:0000256" key="6">
    <source>
        <dbReference type="ARBA" id="ARBA00022741"/>
    </source>
</evidence>
<dbReference type="InterPro" id="IPR029787">
    <property type="entry name" value="Nucleotide_cyclase"/>
</dbReference>
<dbReference type="GO" id="GO:0004672">
    <property type="term" value="F:protein kinase activity"/>
    <property type="evidence" value="ECO:0007669"/>
    <property type="project" value="InterPro"/>
</dbReference>
<keyword evidence="4 17" id="KW-0812">Transmembrane</keyword>
<feature type="domain" description="Guanylate cyclase" evidence="20">
    <location>
        <begin position="861"/>
        <end position="991"/>
    </location>
</feature>
<evidence type="ECO:0000256" key="1">
    <source>
        <dbReference type="ARBA" id="ARBA00001436"/>
    </source>
</evidence>
<evidence type="ECO:0000256" key="2">
    <source>
        <dbReference type="ARBA" id="ARBA00004479"/>
    </source>
</evidence>
<accession>A0A9Q0NAE5</accession>
<evidence type="ECO:0000256" key="11">
    <source>
        <dbReference type="ARBA" id="ARBA00023180"/>
    </source>
</evidence>
<feature type="chain" id="PRO_5040383484" description="Guanylate cyclase" evidence="18">
    <location>
        <begin position="25"/>
        <end position="1210"/>
    </location>
</feature>
<dbReference type="GO" id="GO:0004016">
    <property type="term" value="F:adenylate cyclase activity"/>
    <property type="evidence" value="ECO:0007669"/>
    <property type="project" value="TreeGrafter"/>
</dbReference>
<keyword evidence="9 17" id="KW-0472">Membrane</keyword>
<evidence type="ECO:0000256" key="5">
    <source>
        <dbReference type="ARBA" id="ARBA00022729"/>
    </source>
</evidence>
<feature type="domain" description="Protein kinase" evidence="19">
    <location>
        <begin position="522"/>
        <end position="793"/>
    </location>
</feature>
<evidence type="ECO:0000256" key="10">
    <source>
        <dbReference type="ARBA" id="ARBA00023170"/>
    </source>
</evidence>
<dbReference type="Gene3D" id="3.40.50.2300">
    <property type="match status" value="2"/>
</dbReference>
<organism evidence="21 22">
    <name type="scientific">Pseudolycoriella hygida</name>
    <dbReference type="NCBI Taxonomy" id="35572"/>
    <lineage>
        <taxon>Eukaryota</taxon>
        <taxon>Metazoa</taxon>
        <taxon>Ecdysozoa</taxon>
        <taxon>Arthropoda</taxon>
        <taxon>Hexapoda</taxon>
        <taxon>Insecta</taxon>
        <taxon>Pterygota</taxon>
        <taxon>Neoptera</taxon>
        <taxon>Endopterygota</taxon>
        <taxon>Diptera</taxon>
        <taxon>Nematocera</taxon>
        <taxon>Sciaroidea</taxon>
        <taxon>Sciaridae</taxon>
        <taxon>Pseudolycoriella</taxon>
    </lineage>
</organism>
<evidence type="ECO:0000256" key="17">
    <source>
        <dbReference type="SAM" id="Phobius"/>
    </source>
</evidence>
<dbReference type="Gene3D" id="3.30.70.1230">
    <property type="entry name" value="Nucleotide cyclase"/>
    <property type="match status" value="1"/>
</dbReference>
<keyword evidence="11" id="KW-0325">Glycoprotein</keyword>
<evidence type="ECO:0000313" key="21">
    <source>
        <dbReference type="EMBL" id="KAJ6646483.1"/>
    </source>
</evidence>
<feature type="region of interest" description="Disordered" evidence="16">
    <location>
        <begin position="1045"/>
        <end position="1065"/>
    </location>
</feature>
<keyword evidence="10" id="KW-0675">Receptor</keyword>
<keyword evidence="8" id="KW-0342">GTP-binding</keyword>
<dbReference type="GO" id="GO:0005524">
    <property type="term" value="F:ATP binding"/>
    <property type="evidence" value="ECO:0007669"/>
    <property type="project" value="InterPro"/>
</dbReference>
<dbReference type="InterPro" id="IPR001245">
    <property type="entry name" value="Ser-Thr/Tyr_kinase_cat_dom"/>
</dbReference>
<dbReference type="AlphaFoldDB" id="A0A9Q0NAE5"/>
<dbReference type="GO" id="GO:0007168">
    <property type="term" value="P:receptor guanylyl cyclase signaling pathway"/>
    <property type="evidence" value="ECO:0007669"/>
    <property type="project" value="TreeGrafter"/>
</dbReference>
<dbReference type="GO" id="GO:0001653">
    <property type="term" value="F:peptide receptor activity"/>
    <property type="evidence" value="ECO:0007669"/>
    <property type="project" value="TreeGrafter"/>
</dbReference>